<evidence type="ECO:0000313" key="2">
    <source>
        <dbReference type="EMBL" id="KAB8067870.1"/>
    </source>
</evidence>
<gene>
    <name evidence="2" type="ORF">BDV29DRAFT_185472</name>
</gene>
<evidence type="ECO:0000259" key="1">
    <source>
        <dbReference type="Pfam" id="PF14420"/>
    </source>
</evidence>
<sequence length="237" mass="27675">MNTADRKMKRRIASNMWERKKGLIVKLYQEERWPLKQVLKRVRSHTFNPSEAQLRSRLKKWRVTKFSRRQNQNQSMFDHSEGASTDHGDCYKGLSEEYQTLDYPNIKVEQPATKTQYMREEEINISKRVDPVYAPPISRSIIQNNACHPRTSNAPTVSPSCEYHDVSGYYPSFLYSPTDCSVPAIKQPETEITLSQLPMSLWQRMSEVDPGYENSMHFYSTAPIGQVVYQPYLTILR</sequence>
<dbReference type="AlphaFoldDB" id="A0A5N5WKY5"/>
<dbReference type="OrthoDB" id="5308957at2759"/>
<dbReference type="Proteomes" id="UP000326565">
    <property type="component" value="Unassembled WGS sequence"/>
</dbReference>
<evidence type="ECO:0000313" key="3">
    <source>
        <dbReference type="Proteomes" id="UP000326565"/>
    </source>
</evidence>
<dbReference type="InterPro" id="IPR025676">
    <property type="entry name" value="Clr5_dom"/>
</dbReference>
<dbReference type="EMBL" id="ML732436">
    <property type="protein sequence ID" value="KAB8067870.1"/>
    <property type="molecule type" value="Genomic_DNA"/>
</dbReference>
<dbReference type="Pfam" id="PF14420">
    <property type="entry name" value="Clr5"/>
    <property type="match status" value="1"/>
</dbReference>
<protein>
    <recommendedName>
        <fullName evidence="1">Clr5 domain-containing protein</fullName>
    </recommendedName>
</protein>
<reference evidence="2 3" key="1">
    <citation type="submission" date="2019-04" db="EMBL/GenBank/DDBJ databases">
        <title>Friends and foes A comparative genomics study of 23 Aspergillus species from section Flavi.</title>
        <authorList>
            <consortium name="DOE Joint Genome Institute"/>
            <person name="Kjaerbolling I."/>
            <person name="Vesth T."/>
            <person name="Frisvad J.C."/>
            <person name="Nybo J.L."/>
            <person name="Theobald S."/>
            <person name="Kildgaard S."/>
            <person name="Isbrandt T."/>
            <person name="Kuo A."/>
            <person name="Sato A."/>
            <person name="Lyhne E.K."/>
            <person name="Kogle M.E."/>
            <person name="Wiebenga A."/>
            <person name="Kun R.S."/>
            <person name="Lubbers R.J."/>
            <person name="Makela M.R."/>
            <person name="Barry K."/>
            <person name="Chovatia M."/>
            <person name="Clum A."/>
            <person name="Daum C."/>
            <person name="Haridas S."/>
            <person name="He G."/>
            <person name="LaButti K."/>
            <person name="Lipzen A."/>
            <person name="Mondo S."/>
            <person name="Riley R."/>
            <person name="Salamov A."/>
            <person name="Simmons B.A."/>
            <person name="Magnuson J.K."/>
            <person name="Henrissat B."/>
            <person name="Mortensen U.H."/>
            <person name="Larsen T.O."/>
            <person name="Devries R.P."/>
            <person name="Grigoriev I.V."/>
            <person name="Machida M."/>
            <person name="Baker S.E."/>
            <person name="Andersen M.R."/>
        </authorList>
    </citation>
    <scope>NUCLEOTIDE SEQUENCE [LARGE SCALE GENOMIC DNA]</scope>
    <source>
        <strain evidence="2 3">CBS 151.66</strain>
    </source>
</reference>
<name>A0A5N5WKY5_9EURO</name>
<proteinExistence type="predicted"/>
<accession>A0A5N5WKY5</accession>
<keyword evidence="3" id="KW-1185">Reference proteome</keyword>
<feature type="domain" description="Clr5" evidence="1">
    <location>
        <begin position="16"/>
        <end position="65"/>
    </location>
</feature>
<organism evidence="2 3">
    <name type="scientific">Aspergillus leporis</name>
    <dbReference type="NCBI Taxonomy" id="41062"/>
    <lineage>
        <taxon>Eukaryota</taxon>
        <taxon>Fungi</taxon>
        <taxon>Dikarya</taxon>
        <taxon>Ascomycota</taxon>
        <taxon>Pezizomycotina</taxon>
        <taxon>Eurotiomycetes</taxon>
        <taxon>Eurotiomycetidae</taxon>
        <taxon>Eurotiales</taxon>
        <taxon>Aspergillaceae</taxon>
        <taxon>Aspergillus</taxon>
        <taxon>Aspergillus subgen. Circumdati</taxon>
    </lineage>
</organism>